<dbReference type="PANTHER" id="PTHR42951:SF14">
    <property type="entry name" value="METALLO-BETA-LACTAMASE SUPERFAMILY PROTEIN"/>
    <property type="match status" value="1"/>
</dbReference>
<evidence type="ECO:0000313" key="3">
    <source>
        <dbReference type="Proteomes" id="UP000267448"/>
    </source>
</evidence>
<evidence type="ECO:0000259" key="1">
    <source>
        <dbReference type="SMART" id="SM00849"/>
    </source>
</evidence>
<evidence type="ECO:0000313" key="2">
    <source>
        <dbReference type="EMBL" id="RTR40566.1"/>
    </source>
</evidence>
<dbReference type="Proteomes" id="UP000267448">
    <property type="component" value="Unassembled WGS sequence"/>
</dbReference>
<organism evidence="2 3">
    <name type="scientific">Shewanella canadensis</name>
    <dbReference type="NCBI Taxonomy" id="271096"/>
    <lineage>
        <taxon>Bacteria</taxon>
        <taxon>Pseudomonadati</taxon>
        <taxon>Pseudomonadota</taxon>
        <taxon>Gammaproteobacteria</taxon>
        <taxon>Alteromonadales</taxon>
        <taxon>Shewanellaceae</taxon>
        <taxon>Shewanella</taxon>
    </lineage>
</organism>
<dbReference type="GO" id="GO:0016787">
    <property type="term" value="F:hydrolase activity"/>
    <property type="evidence" value="ECO:0007669"/>
    <property type="project" value="UniProtKB-KW"/>
</dbReference>
<proteinExistence type="predicted"/>
<dbReference type="OrthoDB" id="9769598at2"/>
<dbReference type="InterPro" id="IPR001279">
    <property type="entry name" value="Metallo-B-lactamas"/>
</dbReference>
<dbReference type="Gene3D" id="3.60.15.10">
    <property type="entry name" value="Ribonuclease Z/Hydroxyacylglutathione hydrolase-like"/>
    <property type="match status" value="1"/>
</dbReference>
<keyword evidence="3" id="KW-1185">Reference proteome</keyword>
<gene>
    <name evidence="2" type="ORF">EKG38_01200</name>
</gene>
<sequence length="278" mass="31268">MINIERYEGTEANVNSYILSDDENAIVVDALRNSAEAESLADHIEKKGKKLNCIFITHGHADHYMGLGVLHRRFPNVPVKVATSAIKDDLIGFSQWMESVGWLEDEPQMKVKTTENPAGFDYANLVSVIDEPFLKLPLEANRIHVHADYPGNECGHMTTLTIPEQKAFLASDLLYDKVHAWCGPGTDRQEIAQWIEILNEILTMKDVDKWTFYAGHGQSGDQTLVTNMKGYLQQFLKITESEKTQQGAMDRLTAAFPGFAQDDFLLVHSVNYHVKESA</sequence>
<feature type="domain" description="Metallo-beta-lactamase" evidence="1">
    <location>
        <begin position="13"/>
        <end position="216"/>
    </location>
</feature>
<protein>
    <submittedName>
        <fullName evidence="2">MBL fold metallo-hydrolase</fullName>
    </submittedName>
</protein>
<dbReference type="Pfam" id="PF00753">
    <property type="entry name" value="Lactamase_B"/>
    <property type="match status" value="1"/>
</dbReference>
<name>A0A431WYK1_9GAMM</name>
<comment type="caution">
    <text evidence="2">The sequence shown here is derived from an EMBL/GenBank/DDBJ whole genome shotgun (WGS) entry which is preliminary data.</text>
</comment>
<dbReference type="InterPro" id="IPR050855">
    <property type="entry name" value="NDM-1-like"/>
</dbReference>
<accession>A0A431WYK1</accession>
<dbReference type="PANTHER" id="PTHR42951">
    <property type="entry name" value="METALLO-BETA-LACTAMASE DOMAIN-CONTAINING"/>
    <property type="match status" value="1"/>
</dbReference>
<dbReference type="AlphaFoldDB" id="A0A431WYK1"/>
<dbReference type="SUPFAM" id="SSF56281">
    <property type="entry name" value="Metallo-hydrolase/oxidoreductase"/>
    <property type="match status" value="1"/>
</dbReference>
<dbReference type="RefSeq" id="WP_126517916.1">
    <property type="nucleotide sequence ID" value="NZ_RXNU01000001.1"/>
</dbReference>
<reference evidence="2 3" key="1">
    <citation type="submission" date="2018-12" db="EMBL/GenBank/DDBJ databases">
        <authorList>
            <person name="Yu L."/>
        </authorList>
    </citation>
    <scope>NUCLEOTIDE SEQUENCE [LARGE SCALE GENOMIC DNA]</scope>
    <source>
        <strain evidence="2 3">HAW-EB2</strain>
    </source>
</reference>
<keyword evidence="2" id="KW-0378">Hydrolase</keyword>
<dbReference type="SMART" id="SM00849">
    <property type="entry name" value="Lactamase_B"/>
    <property type="match status" value="1"/>
</dbReference>
<dbReference type="InterPro" id="IPR036866">
    <property type="entry name" value="RibonucZ/Hydroxyglut_hydro"/>
</dbReference>
<dbReference type="EMBL" id="RXNU01000001">
    <property type="protein sequence ID" value="RTR40566.1"/>
    <property type="molecule type" value="Genomic_DNA"/>
</dbReference>